<dbReference type="SUPFAM" id="SSF55729">
    <property type="entry name" value="Acyl-CoA N-acyltransferases (Nat)"/>
    <property type="match status" value="1"/>
</dbReference>
<evidence type="ECO:0000256" key="1">
    <source>
        <dbReference type="ARBA" id="ARBA00022679"/>
    </source>
</evidence>
<accession>A0A6C0NZZ7</accession>
<sequence>MESKSTKGAPNSTNNSYEIIERSPTVSEHQALWDSVSWGNLDTGMSEQSIANSIYAVVVEIEGQAVGMGRIVGDGAMYFYLQDVAVHPDHQGHGLGKRIVERLLAYIRQHKHEKGIAFVGLFASQGKEPFYEQFGFKDHSPGMTGMFTVFEPTAPQE</sequence>
<evidence type="ECO:0000259" key="3">
    <source>
        <dbReference type="PROSITE" id="PS51186"/>
    </source>
</evidence>
<evidence type="ECO:0000313" key="4">
    <source>
        <dbReference type="EMBL" id="QHW31779.1"/>
    </source>
</evidence>
<name>A0A6C0NZZ7_9BACL</name>
<proteinExistence type="predicted"/>
<protein>
    <submittedName>
        <fullName evidence="4">GNAT family N-acetyltransferase</fullName>
    </submittedName>
</protein>
<dbReference type="KEGG" id="prz:GZH47_13645"/>
<dbReference type="Proteomes" id="UP000479114">
    <property type="component" value="Chromosome"/>
</dbReference>
<dbReference type="GO" id="GO:0005737">
    <property type="term" value="C:cytoplasm"/>
    <property type="evidence" value="ECO:0007669"/>
    <property type="project" value="TreeGrafter"/>
</dbReference>
<evidence type="ECO:0000256" key="2">
    <source>
        <dbReference type="ARBA" id="ARBA00023315"/>
    </source>
</evidence>
<dbReference type="RefSeq" id="WP_162640585.1">
    <property type="nucleotide sequence ID" value="NZ_CP048286.1"/>
</dbReference>
<dbReference type="InterPro" id="IPR045039">
    <property type="entry name" value="NSI-like"/>
</dbReference>
<dbReference type="InterPro" id="IPR000182">
    <property type="entry name" value="GNAT_dom"/>
</dbReference>
<gene>
    <name evidence="4" type="ORF">GZH47_13645</name>
</gene>
<dbReference type="CDD" id="cd04301">
    <property type="entry name" value="NAT_SF"/>
    <property type="match status" value="1"/>
</dbReference>
<feature type="domain" description="N-acetyltransferase" evidence="3">
    <location>
        <begin position="19"/>
        <end position="155"/>
    </location>
</feature>
<dbReference type="PANTHER" id="PTHR43626">
    <property type="entry name" value="ACYL-COA N-ACYLTRANSFERASE"/>
    <property type="match status" value="1"/>
</dbReference>
<keyword evidence="5" id="KW-1185">Reference proteome</keyword>
<dbReference type="PROSITE" id="PS51186">
    <property type="entry name" value="GNAT"/>
    <property type="match status" value="1"/>
</dbReference>
<evidence type="ECO:0000313" key="5">
    <source>
        <dbReference type="Proteomes" id="UP000479114"/>
    </source>
</evidence>
<keyword evidence="1 4" id="KW-0808">Transferase</keyword>
<dbReference type="EMBL" id="CP048286">
    <property type="protein sequence ID" value="QHW31779.1"/>
    <property type="molecule type" value="Genomic_DNA"/>
</dbReference>
<dbReference type="Gene3D" id="3.40.630.30">
    <property type="match status" value="1"/>
</dbReference>
<reference evidence="4 5" key="1">
    <citation type="submission" date="2020-02" db="EMBL/GenBank/DDBJ databases">
        <title>Paenibacillus sp. nov., isolated from rhizosphere soil of tomato.</title>
        <authorList>
            <person name="Weon H.-Y."/>
            <person name="Lee S.A."/>
        </authorList>
    </citation>
    <scope>NUCLEOTIDE SEQUENCE [LARGE SCALE GENOMIC DNA]</scope>
    <source>
        <strain evidence="4 5">14171R-81</strain>
    </source>
</reference>
<dbReference type="InterPro" id="IPR016181">
    <property type="entry name" value="Acyl_CoA_acyltransferase"/>
</dbReference>
<dbReference type="GO" id="GO:0008080">
    <property type="term" value="F:N-acetyltransferase activity"/>
    <property type="evidence" value="ECO:0007669"/>
    <property type="project" value="InterPro"/>
</dbReference>
<dbReference type="Pfam" id="PF13508">
    <property type="entry name" value="Acetyltransf_7"/>
    <property type="match status" value="1"/>
</dbReference>
<keyword evidence="2" id="KW-0012">Acyltransferase</keyword>
<dbReference type="AlphaFoldDB" id="A0A6C0NZZ7"/>
<dbReference type="PANTHER" id="PTHR43626:SF4">
    <property type="entry name" value="GCN5-RELATED N-ACETYLTRANSFERASE 2, CHLOROPLASTIC"/>
    <property type="match status" value="1"/>
</dbReference>
<organism evidence="4 5">
    <name type="scientific">Paenibacillus rhizovicinus</name>
    <dbReference type="NCBI Taxonomy" id="2704463"/>
    <lineage>
        <taxon>Bacteria</taxon>
        <taxon>Bacillati</taxon>
        <taxon>Bacillota</taxon>
        <taxon>Bacilli</taxon>
        <taxon>Bacillales</taxon>
        <taxon>Paenibacillaceae</taxon>
        <taxon>Paenibacillus</taxon>
    </lineage>
</organism>